<name>G3MS43_AMBMU</name>
<dbReference type="EMBL" id="JO844694">
    <property type="protein sequence ID" value="AEO36311.1"/>
    <property type="molecule type" value="mRNA"/>
</dbReference>
<feature type="domain" description="Single" evidence="4">
    <location>
        <begin position="37"/>
        <end position="97"/>
    </location>
</feature>
<feature type="chain" id="PRO_5003447826" description="Single domain-containing protein" evidence="3">
    <location>
        <begin position="18"/>
        <end position="176"/>
    </location>
</feature>
<dbReference type="AlphaFoldDB" id="G3MS43"/>
<feature type="signal peptide" evidence="3">
    <location>
        <begin position="1"/>
        <end position="17"/>
    </location>
</feature>
<dbReference type="Pfam" id="PF15430">
    <property type="entry name" value="SVWC"/>
    <property type="match status" value="1"/>
</dbReference>
<sequence length="176" mass="18504">MFASVLLFGCISHLVDCASNSDMKIVVATATVVGDKCVYKDKTFSSIFVPDAPVCEQWTCDKKRGTVNILGCSDPSPGCTRIASGGAKFPDCCSTTCVSTSNPACEAEDGILVYEGHTYNSSKPCVQYACNNGQITKTRCPGADDPLCQSSFADPEQPFPGCCGAAHVCTSNTGRK</sequence>
<keyword evidence="3" id="KW-0732">Signal</keyword>
<dbReference type="SMART" id="SM01318">
    <property type="entry name" value="SVWC"/>
    <property type="match status" value="2"/>
</dbReference>
<evidence type="ECO:0000256" key="1">
    <source>
        <dbReference type="ARBA" id="ARBA00004613"/>
    </source>
</evidence>
<dbReference type="InterPro" id="IPR029277">
    <property type="entry name" value="SVWC_dom"/>
</dbReference>
<evidence type="ECO:0000259" key="4">
    <source>
        <dbReference type="SMART" id="SM01318"/>
    </source>
</evidence>
<reference evidence="5" key="1">
    <citation type="journal article" date="2011" name="PLoS ONE">
        <title>A deep insight into the sialotranscriptome of the gulf coast tick, Amblyomma maculatum.</title>
        <authorList>
            <person name="Karim S."/>
            <person name="Singh P."/>
            <person name="Ribeiro J.M."/>
        </authorList>
    </citation>
    <scope>NUCLEOTIDE SEQUENCE</scope>
    <source>
        <tissue evidence="5">Salivary gland</tissue>
    </source>
</reference>
<proteinExistence type="evidence at transcript level"/>
<dbReference type="GO" id="GO:0005576">
    <property type="term" value="C:extracellular region"/>
    <property type="evidence" value="ECO:0007669"/>
    <property type="project" value="UniProtKB-SubCell"/>
</dbReference>
<comment type="subcellular location">
    <subcellularLocation>
        <location evidence="1">Secreted</location>
    </subcellularLocation>
</comment>
<evidence type="ECO:0000313" key="5">
    <source>
        <dbReference type="EMBL" id="AEO36311.1"/>
    </source>
</evidence>
<protein>
    <recommendedName>
        <fullName evidence="4">Single domain-containing protein</fullName>
    </recommendedName>
</protein>
<feature type="domain" description="Single" evidence="4">
    <location>
        <begin position="105"/>
        <end position="169"/>
    </location>
</feature>
<keyword evidence="2" id="KW-0964">Secreted</keyword>
<organism evidence="5">
    <name type="scientific">Amblyomma maculatum</name>
    <name type="common">Gulf Coast tick</name>
    <dbReference type="NCBI Taxonomy" id="34609"/>
    <lineage>
        <taxon>Eukaryota</taxon>
        <taxon>Metazoa</taxon>
        <taxon>Ecdysozoa</taxon>
        <taxon>Arthropoda</taxon>
        <taxon>Chelicerata</taxon>
        <taxon>Arachnida</taxon>
        <taxon>Acari</taxon>
        <taxon>Parasitiformes</taxon>
        <taxon>Ixodida</taxon>
        <taxon>Ixodoidea</taxon>
        <taxon>Ixodidae</taxon>
        <taxon>Amblyomminae</taxon>
        <taxon>Amblyomma</taxon>
    </lineage>
</organism>
<accession>G3MS43</accession>
<evidence type="ECO:0000256" key="2">
    <source>
        <dbReference type="ARBA" id="ARBA00022525"/>
    </source>
</evidence>
<evidence type="ECO:0000256" key="3">
    <source>
        <dbReference type="SAM" id="SignalP"/>
    </source>
</evidence>